<name>E4V3V8_ARTGP</name>
<organism evidence="2">
    <name type="scientific">Arthroderma gypseum (strain ATCC MYA-4604 / CBS 118893)</name>
    <name type="common">Microsporum gypseum</name>
    <dbReference type="NCBI Taxonomy" id="535722"/>
    <lineage>
        <taxon>Eukaryota</taxon>
        <taxon>Fungi</taxon>
        <taxon>Dikarya</taxon>
        <taxon>Ascomycota</taxon>
        <taxon>Pezizomycotina</taxon>
        <taxon>Eurotiomycetes</taxon>
        <taxon>Eurotiomycetidae</taxon>
        <taxon>Onygenales</taxon>
        <taxon>Arthrodermataceae</taxon>
        <taxon>Nannizzia</taxon>
    </lineage>
</organism>
<dbReference type="OrthoDB" id="5424209at2759"/>
<dbReference type="HOGENOM" id="CLU_857831_0_0_1"/>
<evidence type="ECO:0000313" key="1">
    <source>
        <dbReference type="EMBL" id="EFR04682.1"/>
    </source>
</evidence>
<sequence>MLSPQQRGVSRVHTLITIVILVREDSTSDWTVVREKVVEVLDSMGLHRVAVEIRRGSLLQFHNRLPVEGFLTQNGRSLEPRMGGTIGPHSSTFSSSTFGGSLEVQRPSEGWKRYGLTNHHCVTALKSTADWDKHGIMPNDPSVLRNEKHVYEYARTEISHWRGTLDHAREYYLRDQLLLGKVYASSGYRMGTNKRILDWASLEVESKRVSENKLPSIDDIPRGSPALYLTAKEVLDGPAAPHEEMGVCKIGRNTGFSEGMLGAITETDIQCWFRDANGNWVKSRGLAFLVHRKAPRLTFGKPEDSGSFIFSLEGSFIGLYMGVT</sequence>
<dbReference type="Proteomes" id="UP000002669">
    <property type="component" value="Unassembled WGS sequence"/>
</dbReference>
<accession>E4V3V8</accession>
<dbReference type="eggNOG" id="ENOG502QR0D">
    <property type="taxonomic scope" value="Eukaryota"/>
</dbReference>
<dbReference type="AlphaFoldDB" id="E4V3V8"/>
<dbReference type="InParanoid" id="E4V3V8"/>
<reference evidence="2" key="1">
    <citation type="journal article" date="2012" name="MBio">
        <title>Comparative genome analysis of Trichophyton rubrum and related dermatophytes reveals candidate genes involved in infection.</title>
        <authorList>
            <person name="Martinez D.A."/>
            <person name="Oliver B.G."/>
            <person name="Graeser Y."/>
            <person name="Goldberg J.M."/>
            <person name="Li W."/>
            <person name="Martinez-Rossi N.M."/>
            <person name="Monod M."/>
            <person name="Shelest E."/>
            <person name="Barton R.C."/>
            <person name="Birch E."/>
            <person name="Brakhage A.A."/>
            <person name="Chen Z."/>
            <person name="Gurr S.J."/>
            <person name="Heiman D."/>
            <person name="Heitman J."/>
            <person name="Kosti I."/>
            <person name="Rossi A."/>
            <person name="Saif S."/>
            <person name="Samalova M."/>
            <person name="Saunders C.W."/>
            <person name="Shea T."/>
            <person name="Summerbell R.C."/>
            <person name="Xu J."/>
            <person name="Young S."/>
            <person name="Zeng Q."/>
            <person name="Birren B.W."/>
            <person name="Cuomo C.A."/>
            <person name="White T.C."/>
        </authorList>
    </citation>
    <scope>NUCLEOTIDE SEQUENCE [LARGE SCALE GENOMIC DNA]</scope>
    <source>
        <strain evidence="2">ATCC MYA-4604 / CBS 118893</strain>
    </source>
</reference>
<dbReference type="STRING" id="535722.E4V3V8"/>
<dbReference type="RefSeq" id="XP_003170445.1">
    <property type="nucleotide sequence ID" value="XM_003170397.1"/>
</dbReference>
<dbReference type="GeneID" id="10025686"/>
<dbReference type="EMBL" id="DS989828">
    <property type="protein sequence ID" value="EFR04682.1"/>
    <property type="molecule type" value="Genomic_DNA"/>
</dbReference>
<protein>
    <submittedName>
        <fullName evidence="1">Uncharacterized protein</fullName>
    </submittedName>
</protein>
<dbReference type="VEuPathDB" id="FungiDB:MGYG_07688"/>
<keyword evidence="2" id="KW-1185">Reference proteome</keyword>
<proteinExistence type="predicted"/>
<gene>
    <name evidence="1" type="ORF">MGYG_07688</name>
</gene>
<evidence type="ECO:0000313" key="2">
    <source>
        <dbReference type="Proteomes" id="UP000002669"/>
    </source>
</evidence>